<dbReference type="Proteomes" id="UP000324222">
    <property type="component" value="Unassembled WGS sequence"/>
</dbReference>
<evidence type="ECO:0000313" key="1">
    <source>
        <dbReference type="EMBL" id="MPD00029.1"/>
    </source>
</evidence>
<name>A0A5B7K4B4_PORTR</name>
<dbReference type="OrthoDB" id="6252957at2759"/>
<reference evidence="1 2" key="1">
    <citation type="submission" date="2019-05" db="EMBL/GenBank/DDBJ databases">
        <title>Another draft genome of Portunus trituberculatus and its Hox gene families provides insights of decapod evolution.</title>
        <authorList>
            <person name="Jeong J.-H."/>
            <person name="Song I."/>
            <person name="Kim S."/>
            <person name="Choi T."/>
            <person name="Kim D."/>
            <person name="Ryu S."/>
            <person name="Kim W."/>
        </authorList>
    </citation>
    <scope>NUCLEOTIDE SEQUENCE [LARGE SCALE GENOMIC DNA]</scope>
    <source>
        <tissue evidence="1">Muscle</tissue>
    </source>
</reference>
<gene>
    <name evidence="1" type="ORF">E2C01_095477</name>
</gene>
<evidence type="ECO:0000313" key="2">
    <source>
        <dbReference type="Proteomes" id="UP000324222"/>
    </source>
</evidence>
<dbReference type="EMBL" id="VSRR010121041">
    <property type="protein sequence ID" value="MPD00029.1"/>
    <property type="molecule type" value="Genomic_DNA"/>
</dbReference>
<accession>A0A5B7K4B4</accession>
<protein>
    <submittedName>
        <fullName evidence="1">Uncharacterized protein</fullName>
    </submittedName>
</protein>
<proteinExistence type="predicted"/>
<comment type="caution">
    <text evidence="1">The sequence shown here is derived from an EMBL/GenBank/DDBJ whole genome shotgun (WGS) entry which is preliminary data.</text>
</comment>
<organism evidence="1 2">
    <name type="scientific">Portunus trituberculatus</name>
    <name type="common">Swimming crab</name>
    <name type="synonym">Neptunus trituberculatus</name>
    <dbReference type="NCBI Taxonomy" id="210409"/>
    <lineage>
        <taxon>Eukaryota</taxon>
        <taxon>Metazoa</taxon>
        <taxon>Ecdysozoa</taxon>
        <taxon>Arthropoda</taxon>
        <taxon>Crustacea</taxon>
        <taxon>Multicrustacea</taxon>
        <taxon>Malacostraca</taxon>
        <taxon>Eumalacostraca</taxon>
        <taxon>Eucarida</taxon>
        <taxon>Decapoda</taxon>
        <taxon>Pleocyemata</taxon>
        <taxon>Brachyura</taxon>
        <taxon>Eubrachyura</taxon>
        <taxon>Portunoidea</taxon>
        <taxon>Portunidae</taxon>
        <taxon>Portuninae</taxon>
        <taxon>Portunus</taxon>
    </lineage>
</organism>
<dbReference type="AlphaFoldDB" id="A0A5B7K4B4"/>
<sequence length="58" mass="6353">MTGVRLAPAAGPLPVEYPEGAEVEIYDKLMGAPHSAFWKATIRVSGLLIYNIILIDFH</sequence>
<keyword evidence="2" id="KW-1185">Reference proteome</keyword>